<accession>A0AAV4N8P0</accession>
<dbReference type="Proteomes" id="UP001054945">
    <property type="component" value="Unassembled WGS sequence"/>
</dbReference>
<evidence type="ECO:0000313" key="1">
    <source>
        <dbReference type="EMBL" id="GIX80066.1"/>
    </source>
</evidence>
<dbReference type="AlphaFoldDB" id="A0AAV4N8P0"/>
<organism evidence="1 2">
    <name type="scientific">Caerostris extrusa</name>
    <name type="common">Bark spider</name>
    <name type="synonym">Caerostris bankana</name>
    <dbReference type="NCBI Taxonomy" id="172846"/>
    <lineage>
        <taxon>Eukaryota</taxon>
        <taxon>Metazoa</taxon>
        <taxon>Ecdysozoa</taxon>
        <taxon>Arthropoda</taxon>
        <taxon>Chelicerata</taxon>
        <taxon>Arachnida</taxon>
        <taxon>Araneae</taxon>
        <taxon>Araneomorphae</taxon>
        <taxon>Entelegynae</taxon>
        <taxon>Araneoidea</taxon>
        <taxon>Araneidae</taxon>
        <taxon>Caerostris</taxon>
    </lineage>
</organism>
<evidence type="ECO:0000313" key="2">
    <source>
        <dbReference type="Proteomes" id="UP001054945"/>
    </source>
</evidence>
<sequence length="98" mass="11600">MRYFLLKCVTHDLQKKKIFLEENQKSIGILKARDIIRESKRCFIVSSVESFIGALHLDKAVHCRPLTLNIKKHPFISLSKTLFHLQKLKFSLRCTFRR</sequence>
<comment type="caution">
    <text evidence="1">The sequence shown here is derived from an EMBL/GenBank/DDBJ whole genome shotgun (WGS) entry which is preliminary data.</text>
</comment>
<keyword evidence="2" id="KW-1185">Reference proteome</keyword>
<proteinExistence type="predicted"/>
<dbReference type="EMBL" id="BPLR01002997">
    <property type="protein sequence ID" value="GIX80066.1"/>
    <property type="molecule type" value="Genomic_DNA"/>
</dbReference>
<name>A0AAV4N8P0_CAEEX</name>
<reference evidence="1 2" key="1">
    <citation type="submission" date="2021-06" db="EMBL/GenBank/DDBJ databases">
        <title>Caerostris extrusa draft genome.</title>
        <authorList>
            <person name="Kono N."/>
            <person name="Arakawa K."/>
        </authorList>
    </citation>
    <scope>NUCLEOTIDE SEQUENCE [LARGE SCALE GENOMIC DNA]</scope>
</reference>
<gene>
    <name evidence="1" type="ORF">CEXT_412921</name>
</gene>
<protein>
    <submittedName>
        <fullName evidence="1">Uncharacterized protein</fullName>
    </submittedName>
</protein>